<keyword evidence="1" id="KW-0805">Transcription regulation</keyword>
<dbReference type="Pfam" id="PF00027">
    <property type="entry name" value="cNMP_binding"/>
    <property type="match status" value="1"/>
</dbReference>
<dbReference type="InterPro" id="IPR014710">
    <property type="entry name" value="RmlC-like_jellyroll"/>
</dbReference>
<dbReference type="Proteomes" id="UP000295418">
    <property type="component" value="Unassembled WGS sequence"/>
</dbReference>
<evidence type="ECO:0000256" key="3">
    <source>
        <dbReference type="ARBA" id="ARBA00023159"/>
    </source>
</evidence>
<accession>A0A4R4EGY9</accession>
<gene>
    <name evidence="7" type="ORF">E0485_10470</name>
</gene>
<dbReference type="InterPro" id="IPR036388">
    <property type="entry name" value="WH-like_DNA-bd_sf"/>
</dbReference>
<evidence type="ECO:0000259" key="5">
    <source>
        <dbReference type="PROSITE" id="PS50042"/>
    </source>
</evidence>
<dbReference type="Gene3D" id="1.10.10.10">
    <property type="entry name" value="Winged helix-like DNA-binding domain superfamily/Winged helix DNA-binding domain"/>
    <property type="match status" value="1"/>
</dbReference>
<dbReference type="SMART" id="SM00419">
    <property type="entry name" value="HTH_CRP"/>
    <property type="match status" value="1"/>
</dbReference>
<evidence type="ECO:0000256" key="4">
    <source>
        <dbReference type="ARBA" id="ARBA00023163"/>
    </source>
</evidence>
<evidence type="ECO:0000259" key="6">
    <source>
        <dbReference type="PROSITE" id="PS51063"/>
    </source>
</evidence>
<dbReference type="AlphaFoldDB" id="A0A4R4EGY9"/>
<evidence type="ECO:0000313" key="7">
    <source>
        <dbReference type="EMBL" id="TCZ77531.1"/>
    </source>
</evidence>
<dbReference type="InterPro" id="IPR018490">
    <property type="entry name" value="cNMP-bd_dom_sf"/>
</dbReference>
<keyword evidence="3" id="KW-0010">Activator</keyword>
<dbReference type="InterPro" id="IPR050397">
    <property type="entry name" value="Env_Response_Regulators"/>
</dbReference>
<name>A0A4R4EGY9_9BACL</name>
<keyword evidence="8" id="KW-1185">Reference proteome</keyword>
<evidence type="ECO:0000256" key="2">
    <source>
        <dbReference type="ARBA" id="ARBA00023125"/>
    </source>
</evidence>
<dbReference type="CDD" id="cd00038">
    <property type="entry name" value="CAP_ED"/>
    <property type="match status" value="1"/>
</dbReference>
<dbReference type="InterPro" id="IPR000595">
    <property type="entry name" value="cNMP-bd_dom"/>
</dbReference>
<dbReference type="PROSITE" id="PS50042">
    <property type="entry name" value="CNMP_BINDING_3"/>
    <property type="match status" value="1"/>
</dbReference>
<proteinExistence type="predicted"/>
<dbReference type="PANTHER" id="PTHR24567:SF74">
    <property type="entry name" value="HTH-TYPE TRANSCRIPTIONAL REGULATOR ARCR"/>
    <property type="match status" value="1"/>
</dbReference>
<dbReference type="EMBL" id="SKFG01000009">
    <property type="protein sequence ID" value="TCZ77531.1"/>
    <property type="molecule type" value="Genomic_DNA"/>
</dbReference>
<dbReference type="GO" id="GO:0005829">
    <property type="term" value="C:cytosol"/>
    <property type="evidence" value="ECO:0007669"/>
    <property type="project" value="TreeGrafter"/>
</dbReference>
<dbReference type="SUPFAM" id="SSF51206">
    <property type="entry name" value="cAMP-binding domain-like"/>
    <property type="match status" value="1"/>
</dbReference>
<evidence type="ECO:0000313" key="8">
    <source>
        <dbReference type="Proteomes" id="UP000295418"/>
    </source>
</evidence>
<dbReference type="GO" id="GO:0003677">
    <property type="term" value="F:DNA binding"/>
    <property type="evidence" value="ECO:0007669"/>
    <property type="project" value="UniProtKB-KW"/>
</dbReference>
<keyword evidence="4" id="KW-0804">Transcription</keyword>
<dbReference type="Pfam" id="PF13545">
    <property type="entry name" value="HTH_Crp_2"/>
    <property type="match status" value="1"/>
</dbReference>
<evidence type="ECO:0000256" key="1">
    <source>
        <dbReference type="ARBA" id="ARBA00023015"/>
    </source>
</evidence>
<dbReference type="Gene3D" id="2.60.120.10">
    <property type="entry name" value="Jelly Rolls"/>
    <property type="match status" value="1"/>
</dbReference>
<organism evidence="7 8">
    <name type="scientific">Paenibacillus albiflavus</name>
    <dbReference type="NCBI Taxonomy" id="2545760"/>
    <lineage>
        <taxon>Bacteria</taxon>
        <taxon>Bacillati</taxon>
        <taxon>Bacillota</taxon>
        <taxon>Bacilli</taxon>
        <taxon>Bacillales</taxon>
        <taxon>Paenibacillaceae</taxon>
        <taxon>Paenibacillus</taxon>
    </lineage>
</organism>
<dbReference type="InterPro" id="IPR012318">
    <property type="entry name" value="HTH_CRP"/>
</dbReference>
<feature type="domain" description="Cyclic nucleotide-binding" evidence="5">
    <location>
        <begin position="10"/>
        <end position="119"/>
    </location>
</feature>
<dbReference type="SUPFAM" id="SSF46785">
    <property type="entry name" value="Winged helix' DNA-binding domain"/>
    <property type="match status" value="1"/>
</dbReference>
<dbReference type="PRINTS" id="PR00034">
    <property type="entry name" value="HTHCRP"/>
</dbReference>
<protein>
    <submittedName>
        <fullName evidence="7">Crp/Fnr family transcriptional regulator</fullName>
    </submittedName>
</protein>
<dbReference type="PROSITE" id="PS51063">
    <property type="entry name" value="HTH_CRP_2"/>
    <property type="match status" value="1"/>
</dbReference>
<dbReference type="InterPro" id="IPR036390">
    <property type="entry name" value="WH_DNA-bd_sf"/>
</dbReference>
<dbReference type="OrthoDB" id="9810708at2"/>
<dbReference type="RefSeq" id="WP_132418101.1">
    <property type="nucleotide sequence ID" value="NZ_SKFG01000009.1"/>
</dbReference>
<comment type="caution">
    <text evidence="7">The sequence shown here is derived from an EMBL/GenBank/DDBJ whole genome shotgun (WGS) entry which is preliminary data.</text>
</comment>
<dbReference type="PANTHER" id="PTHR24567">
    <property type="entry name" value="CRP FAMILY TRANSCRIPTIONAL REGULATORY PROTEIN"/>
    <property type="match status" value="1"/>
</dbReference>
<dbReference type="GO" id="GO:0003700">
    <property type="term" value="F:DNA-binding transcription factor activity"/>
    <property type="evidence" value="ECO:0007669"/>
    <property type="project" value="TreeGrafter"/>
</dbReference>
<feature type="domain" description="HTH crp-type" evidence="6">
    <location>
        <begin position="144"/>
        <end position="217"/>
    </location>
</feature>
<keyword evidence="2" id="KW-0238">DNA-binding</keyword>
<dbReference type="SMART" id="SM00100">
    <property type="entry name" value="cNMP"/>
    <property type="match status" value="1"/>
</dbReference>
<sequence length="235" mass="27105">MQLRKHANANTTSFSDRNLNLMVEKMSEHRIKAGSHIFWEGEPADKLFFIRSGRVKITKSSDEGKEFILHMYQPGDLFGQLYPFQSTIHSFSAKSLDDSVIYILNQKDLEQLIMESNNLAIDFMKWMAVNQRITETKLRDLMMYGKPGALCSTLIRLSNSYGKREGDTITIMKKLTHTELSNMIGATRESVNRLLNDLRKQDIIDYNNDSIVIKNLRSLQDICRCENCPSEICRI</sequence>
<reference evidence="7 8" key="1">
    <citation type="submission" date="2019-03" db="EMBL/GenBank/DDBJ databases">
        <authorList>
            <person name="Kim M.K.M."/>
        </authorList>
    </citation>
    <scope>NUCLEOTIDE SEQUENCE [LARGE SCALE GENOMIC DNA]</scope>
    <source>
        <strain evidence="7 8">18JY21-1</strain>
    </source>
</reference>